<gene>
    <name evidence="1" type="ORF">J2Z40_002823</name>
</gene>
<keyword evidence="2" id="KW-1185">Reference proteome</keyword>
<reference evidence="1 2" key="1">
    <citation type="submission" date="2021-03" db="EMBL/GenBank/DDBJ databases">
        <title>Genomic Encyclopedia of Type Strains, Phase IV (KMG-IV): sequencing the most valuable type-strain genomes for metagenomic binning, comparative biology and taxonomic classification.</title>
        <authorList>
            <person name="Goeker M."/>
        </authorList>
    </citation>
    <scope>NUCLEOTIDE SEQUENCE [LARGE SCALE GENOMIC DNA]</scope>
    <source>
        <strain evidence="1 2">DSM 26675</strain>
    </source>
</reference>
<protein>
    <submittedName>
        <fullName evidence="1">Uncharacterized protein</fullName>
    </submittedName>
</protein>
<accession>A0ABS4RIY1</accession>
<dbReference type="EMBL" id="JAGIKZ010000017">
    <property type="protein sequence ID" value="MBP2242249.1"/>
    <property type="molecule type" value="Genomic_DNA"/>
</dbReference>
<evidence type="ECO:0000313" key="2">
    <source>
        <dbReference type="Proteomes" id="UP001519293"/>
    </source>
</evidence>
<comment type="caution">
    <text evidence="1">The sequence shown here is derived from an EMBL/GenBank/DDBJ whole genome shotgun (WGS) entry which is preliminary data.</text>
</comment>
<proteinExistence type="predicted"/>
<dbReference type="Proteomes" id="UP001519293">
    <property type="component" value="Unassembled WGS sequence"/>
</dbReference>
<evidence type="ECO:0000313" key="1">
    <source>
        <dbReference type="EMBL" id="MBP2242249.1"/>
    </source>
</evidence>
<dbReference type="RefSeq" id="WP_066398000.1">
    <property type="nucleotide sequence ID" value="NZ_JAGIKZ010000017.1"/>
</dbReference>
<organism evidence="1 2">
    <name type="scientific">Cytobacillus eiseniae</name>
    <dbReference type="NCBI Taxonomy" id="762947"/>
    <lineage>
        <taxon>Bacteria</taxon>
        <taxon>Bacillati</taxon>
        <taxon>Bacillota</taxon>
        <taxon>Bacilli</taxon>
        <taxon>Bacillales</taxon>
        <taxon>Bacillaceae</taxon>
        <taxon>Cytobacillus</taxon>
    </lineage>
</organism>
<sequence>MMNEEKMDTMLSQLIKMVGNMHSDQQEMKQEMHQMKQDQLGLQVQLEKMETKSEERHQEILARFKVLEIDQDFVWEKTVRNERDLANIKRQLSQ</sequence>
<name>A0ABS4RIY1_9BACI</name>